<dbReference type="PANTHER" id="PTHR47514">
    <property type="entry name" value="TRANSKETOLASE N-TERMINAL SECTION-RELATED"/>
    <property type="match status" value="1"/>
</dbReference>
<dbReference type="GO" id="GO:0018491">
    <property type="term" value="F:2-oxobutyrate synthase activity"/>
    <property type="evidence" value="ECO:0007669"/>
    <property type="project" value="UniProtKB-ARBA"/>
</dbReference>
<dbReference type="Pfam" id="PF00456">
    <property type="entry name" value="Transketolase_N"/>
    <property type="match status" value="1"/>
</dbReference>
<comment type="caution">
    <text evidence="9">The sequence shown here is derived from an EMBL/GenBank/DDBJ whole genome shotgun (WGS) entry which is preliminary data.</text>
</comment>
<dbReference type="EC" id="1.2.7.11" evidence="4"/>
<evidence type="ECO:0000313" key="9">
    <source>
        <dbReference type="EMBL" id="HHR96001.1"/>
    </source>
</evidence>
<dbReference type="InterPro" id="IPR005474">
    <property type="entry name" value="Transketolase_N"/>
</dbReference>
<evidence type="ECO:0000313" key="8">
    <source>
        <dbReference type="EMBL" id="HHP92115.1"/>
    </source>
</evidence>
<comment type="subunit">
    <text evidence="3">Heterodimer composed of an alpha and a beta subunit.</text>
</comment>
<proteinExistence type="inferred from homology"/>
<dbReference type="PANTHER" id="PTHR47514:SF1">
    <property type="entry name" value="TRANSKETOLASE N-TERMINAL SECTION-RELATED"/>
    <property type="match status" value="1"/>
</dbReference>
<reference evidence="9" key="1">
    <citation type="journal article" date="2020" name="mSystems">
        <title>Genome- and Community-Level Interaction Insights into Carbon Utilization and Element Cycling Functions of Hydrothermarchaeota in Hydrothermal Sediment.</title>
        <authorList>
            <person name="Zhou Z."/>
            <person name="Liu Y."/>
            <person name="Xu W."/>
            <person name="Pan J."/>
            <person name="Luo Z.H."/>
            <person name="Li M."/>
        </authorList>
    </citation>
    <scope>NUCLEOTIDE SEQUENCE [LARGE SCALE GENOMIC DNA]</scope>
    <source>
        <strain evidence="9">SpSt-1</strain>
        <strain evidence="8">SpSt-1109</strain>
    </source>
</reference>
<evidence type="ECO:0000256" key="2">
    <source>
        <dbReference type="ARBA" id="ARBA00007131"/>
    </source>
</evidence>
<evidence type="ECO:0000256" key="6">
    <source>
        <dbReference type="ARBA" id="ARBA00048893"/>
    </source>
</evidence>
<comment type="cofactor">
    <cofactor evidence="1">
        <name>thiamine diphosphate</name>
        <dbReference type="ChEBI" id="CHEBI:58937"/>
    </cofactor>
</comment>
<comment type="similarity">
    <text evidence="2">Belongs to the transketolase family.</text>
</comment>
<gene>
    <name evidence="9" type="ORF">ENL47_04085</name>
    <name evidence="10" type="ORF">ENL47_08585</name>
    <name evidence="8" type="ORF">ENM70_00585</name>
</gene>
<dbReference type="EMBL" id="DRYU01000011">
    <property type="protein sequence ID" value="HHP92115.1"/>
    <property type="molecule type" value="Genomic_DNA"/>
</dbReference>
<dbReference type="EMBL" id="DRUB01000076">
    <property type="protein sequence ID" value="HHR96001.1"/>
    <property type="molecule type" value="Genomic_DNA"/>
</dbReference>
<evidence type="ECO:0000313" key="10">
    <source>
        <dbReference type="EMBL" id="HHR96836.1"/>
    </source>
</evidence>
<organism evidence="9">
    <name type="scientific">Ignisphaera aggregans</name>
    <dbReference type="NCBI Taxonomy" id="334771"/>
    <lineage>
        <taxon>Archaea</taxon>
        <taxon>Thermoproteota</taxon>
        <taxon>Thermoprotei</taxon>
        <taxon>Desulfurococcales</taxon>
        <taxon>Desulfurococcaceae</taxon>
        <taxon>Ignisphaera</taxon>
    </lineage>
</organism>
<evidence type="ECO:0000256" key="1">
    <source>
        <dbReference type="ARBA" id="ARBA00001964"/>
    </source>
</evidence>
<keyword evidence="5" id="KW-0786">Thiamine pyrophosphate</keyword>
<dbReference type="EMBL" id="DRUB01000170">
    <property type="protein sequence ID" value="HHR96836.1"/>
    <property type="molecule type" value="Genomic_DNA"/>
</dbReference>
<dbReference type="AlphaFoldDB" id="A0A7C5UXS3"/>
<evidence type="ECO:0000256" key="5">
    <source>
        <dbReference type="ARBA" id="ARBA00023052"/>
    </source>
</evidence>
<protein>
    <recommendedName>
        <fullName evidence="4">2-oxoacid oxidoreductase (ferredoxin)</fullName>
        <ecNumber evidence="4">1.2.7.11</ecNumber>
    </recommendedName>
</protein>
<evidence type="ECO:0000259" key="7">
    <source>
        <dbReference type="Pfam" id="PF00456"/>
    </source>
</evidence>
<sequence length="74" mass="7801">MSIPDIDVSTGSLAQGLSISVGIAAWIKSIGGHGRVFVVMGDDESDEGQVWEAITHAAMLNLNNLVVVVNWNGH</sequence>
<name>A0A7C5UXS3_9CREN</name>
<feature type="domain" description="Transketolase N-terminal" evidence="7">
    <location>
        <begin position="4"/>
        <end position="71"/>
    </location>
</feature>
<dbReference type="GO" id="GO:0019164">
    <property type="term" value="F:pyruvate synthase activity"/>
    <property type="evidence" value="ECO:0007669"/>
    <property type="project" value="UniProtKB-ARBA"/>
</dbReference>
<accession>A0A7C5UXS3</accession>
<dbReference type="Gene3D" id="3.40.50.970">
    <property type="match status" value="1"/>
</dbReference>
<dbReference type="SUPFAM" id="SSF52518">
    <property type="entry name" value="Thiamin diphosphate-binding fold (THDP-binding)"/>
    <property type="match status" value="1"/>
</dbReference>
<evidence type="ECO:0000256" key="3">
    <source>
        <dbReference type="ARBA" id="ARBA00011631"/>
    </source>
</evidence>
<evidence type="ECO:0000256" key="4">
    <source>
        <dbReference type="ARBA" id="ARBA00012691"/>
    </source>
</evidence>
<dbReference type="InterPro" id="IPR029061">
    <property type="entry name" value="THDP-binding"/>
</dbReference>
<comment type="catalytic activity">
    <reaction evidence="6">
        <text>a 2-oxocarboxylate + 2 oxidized [2Fe-2S]-[ferredoxin] + CoA = an acyl-CoA + 2 reduced [2Fe-2S]-[ferredoxin] + CO2 + H(+)</text>
        <dbReference type="Rhea" id="RHEA:42316"/>
        <dbReference type="Rhea" id="RHEA-COMP:10000"/>
        <dbReference type="Rhea" id="RHEA-COMP:10001"/>
        <dbReference type="ChEBI" id="CHEBI:15378"/>
        <dbReference type="ChEBI" id="CHEBI:16526"/>
        <dbReference type="ChEBI" id="CHEBI:33737"/>
        <dbReference type="ChEBI" id="CHEBI:33738"/>
        <dbReference type="ChEBI" id="CHEBI:35179"/>
        <dbReference type="ChEBI" id="CHEBI:57287"/>
        <dbReference type="ChEBI" id="CHEBI:58342"/>
        <dbReference type="EC" id="1.2.7.11"/>
    </reaction>
</comment>